<organism evidence="3">
    <name type="scientific">Caenorhabditis brenneri</name>
    <name type="common">Nematode worm</name>
    <dbReference type="NCBI Taxonomy" id="135651"/>
    <lineage>
        <taxon>Eukaryota</taxon>
        <taxon>Metazoa</taxon>
        <taxon>Ecdysozoa</taxon>
        <taxon>Nematoda</taxon>
        <taxon>Chromadorea</taxon>
        <taxon>Rhabditida</taxon>
        <taxon>Rhabditina</taxon>
        <taxon>Rhabditomorpha</taxon>
        <taxon>Rhabditoidea</taxon>
        <taxon>Rhabditidae</taxon>
        <taxon>Peloderinae</taxon>
        <taxon>Caenorhabditis</taxon>
    </lineage>
</organism>
<dbReference type="InterPro" id="IPR016024">
    <property type="entry name" value="ARM-type_fold"/>
</dbReference>
<keyword evidence="3" id="KW-1185">Reference proteome</keyword>
<dbReference type="PANTHER" id="PTHR18460:SF3">
    <property type="entry name" value="TELO2-INTERACTING PROTEIN 1 HOMOLOG"/>
    <property type="match status" value="1"/>
</dbReference>
<dbReference type="SUPFAM" id="SSF48371">
    <property type="entry name" value="ARM repeat"/>
    <property type="match status" value="1"/>
</dbReference>
<dbReference type="EMBL" id="GL380357">
    <property type="protein sequence ID" value="EGT53752.1"/>
    <property type="molecule type" value="Genomic_DNA"/>
</dbReference>
<dbReference type="Proteomes" id="UP000008068">
    <property type="component" value="Unassembled WGS sequence"/>
</dbReference>
<sequence length="915" mass="104639">MFYVEENGRIFETATAGTHKILDAKKETGKIPDELVQMIVRELQANLFLCNSYEQRETAGAAMLISSRTILPKTDQSEKLALIPLFEQGIDLITNFDRVANFKWTNIAPLFHMYLESIPEDSPGATRFLVFLIRIFDVLNDSPNANEDLYSYNSALTIARVIHVTMDLIVNEKKDLHVRKLAVEVLYQMIRQCPQQKAPAVSLFVSGLLSKLVAFLKKDSNADLTKSCLNLFTDSITLVFADNSPKFDINQVKLEDFHPEMHCVFLNQTEKWRTEGADNIFEYINEILLRYMLHRVSSLRTASTNLVMNCQMMCPKFFGERMYIHLLFLYKQLRYDDFPEFQEIAVKALELIPNRRICMEYFYTQLDTHITKLPCQTRAFDGGPEIDIISALLTGIGEGVKLMCTTGSETIERLLRSLADSVVINPKGIMITSGIEAETPEQAIRKMKLMHDISHSQIQRLCEILAKLGGVEIIDMVHNLMRAETAGKQASYHIILGYLLSALDAFTTLPDDPIILMLAEYLVKETNRLCVVSAMDDSKPTQHQMEIDWDTCVESLSLTNVALCMKFIGRTDKRSQISISCLCTLLMQTTSVSWIVRDSAYFALKLLADQDQCCENVIDLVHHYDSHILHVVSMACSSMTNYLMGPILLKGYLKHADVMMQFDATRIIVEKLLYALDMNNQEYCYSIVLAISLFMDLLVKVHPNLQPLPPPEDSEDDKPLPTPQHIITENILKRTKHLLTSDHLAIQVTVLRMISYGLILLKNYDDMLLPMIHQHWFGIMVHVRAVNPVTLPWCIDVIVDMADFSGSFVHNKVLKEFWPCVEDYFLQLIRRFDKYEHSLDYANVTKIISVAPHLVTWAGLTEQEAKDSILKVLEAAIEKTNGPFVFYAKVQQKLVDKFYNQNIRVERNFPERDGF</sequence>
<dbReference type="HOGENOM" id="CLU_318127_0_0_1"/>
<reference evidence="3" key="1">
    <citation type="submission" date="2011-07" db="EMBL/GenBank/DDBJ databases">
        <authorList>
            <consortium name="Caenorhabditis brenneri Sequencing and Analysis Consortium"/>
            <person name="Wilson R.K."/>
        </authorList>
    </citation>
    <scope>NUCLEOTIDE SEQUENCE [LARGE SCALE GENOMIC DNA]</scope>
    <source>
        <strain evidence="3">PB2801</strain>
    </source>
</reference>
<evidence type="ECO:0000313" key="3">
    <source>
        <dbReference type="Proteomes" id="UP000008068"/>
    </source>
</evidence>
<dbReference type="InterPro" id="IPR057567">
    <property type="entry name" value="TPR_TTI1_C"/>
</dbReference>
<dbReference type="OrthoDB" id="5865642at2759"/>
<dbReference type="InterPro" id="IPR052587">
    <property type="entry name" value="TELO2-interacting_protein_1"/>
</dbReference>
<dbReference type="PANTHER" id="PTHR18460">
    <property type="entry name" value="TEL2 INTERACTING PROTEIN 1 TTI1 FAMILY MEMBER"/>
    <property type="match status" value="1"/>
</dbReference>
<feature type="domain" description="TTI1 C-terminal TPR" evidence="1">
    <location>
        <begin position="712"/>
        <end position="827"/>
    </location>
</feature>
<gene>
    <name evidence="2" type="ORF">CAEBREN_31817</name>
</gene>
<protein>
    <recommendedName>
        <fullName evidence="1">TTI1 C-terminal TPR domain-containing protein</fullName>
    </recommendedName>
</protein>
<dbReference type="Pfam" id="PF24181">
    <property type="entry name" value="TPR_TTI1_C"/>
    <property type="match status" value="1"/>
</dbReference>
<evidence type="ECO:0000259" key="1">
    <source>
        <dbReference type="Pfam" id="PF24181"/>
    </source>
</evidence>
<proteinExistence type="predicted"/>
<dbReference type="eggNOG" id="KOG4524">
    <property type="taxonomic scope" value="Eukaryota"/>
</dbReference>
<dbReference type="GO" id="GO:0005737">
    <property type="term" value="C:cytoplasm"/>
    <property type="evidence" value="ECO:0007669"/>
    <property type="project" value="TreeGrafter"/>
</dbReference>
<dbReference type="STRING" id="135651.G0PFD5"/>
<dbReference type="InParanoid" id="G0PFD5"/>
<name>G0PFD5_CAEBE</name>
<evidence type="ECO:0000313" key="2">
    <source>
        <dbReference type="EMBL" id="EGT53752.1"/>
    </source>
</evidence>
<accession>G0PFD5</accession>
<dbReference type="FunCoup" id="G0PFD5">
    <property type="interactions" value="87"/>
</dbReference>
<dbReference type="AlphaFoldDB" id="G0PFD5"/>